<reference evidence="2" key="1">
    <citation type="submission" date="2023-06" db="EMBL/GenBank/DDBJ databases">
        <title>Multi-omics analyses reveal the molecular pathogenesis toolkit of Lasiodiplodia hormozganensis, a cross-kingdom pathogen.</title>
        <authorList>
            <person name="Felix C."/>
            <person name="Meneses R."/>
            <person name="Goncalves M.F.M."/>
            <person name="Tilleman L."/>
            <person name="Duarte A.S."/>
            <person name="Jorrin-Novo J.V."/>
            <person name="Van De Peer Y."/>
            <person name="Deforce D."/>
            <person name="Van Nieuwerburgh F."/>
            <person name="Esteves A.C."/>
            <person name="Alves A."/>
        </authorList>
    </citation>
    <scope>NUCLEOTIDE SEQUENCE</scope>
    <source>
        <strain evidence="2">CBS 339.90</strain>
    </source>
</reference>
<dbReference type="Pfam" id="PF06985">
    <property type="entry name" value="HET"/>
    <property type="match status" value="1"/>
</dbReference>
<accession>A0AA40CI42</accession>
<keyword evidence="3" id="KW-1185">Reference proteome</keyword>
<gene>
    <name evidence="2" type="ORF">DIS24_g9890</name>
</gene>
<dbReference type="PANTHER" id="PTHR33112:SF16">
    <property type="entry name" value="HETEROKARYON INCOMPATIBILITY DOMAIN-CONTAINING PROTEIN"/>
    <property type="match status" value="1"/>
</dbReference>
<dbReference type="Proteomes" id="UP001175001">
    <property type="component" value="Unassembled WGS sequence"/>
</dbReference>
<evidence type="ECO:0000313" key="2">
    <source>
        <dbReference type="EMBL" id="KAK0638363.1"/>
    </source>
</evidence>
<protein>
    <recommendedName>
        <fullName evidence="1">Heterokaryon incompatibility domain-containing protein</fullName>
    </recommendedName>
</protein>
<name>A0AA40CI42_9PEZI</name>
<evidence type="ECO:0000259" key="1">
    <source>
        <dbReference type="Pfam" id="PF06985"/>
    </source>
</evidence>
<dbReference type="EMBL" id="JAUJDW010000095">
    <property type="protein sequence ID" value="KAK0638363.1"/>
    <property type="molecule type" value="Genomic_DNA"/>
</dbReference>
<sequence length="299" mass="33311">MAGTIYEDASPSIATSAASSPGPMAMQRVDWPVIRRFIRECKHSHKNCAPNGAGVFPASFRVIDVHERRVVRGCPSGRFVALSYVWGTRGPSGKLAAKKSSIDYLETIGSLCDADLPATVAEAMQACRMLGERYLWVDSLCIVQDDFDVKQEQIDAMAEVYGSAAFTIIVATGGSMHESVPGISVDRPGRVHTNMLGMSFLEIETWNSSVNSSPEKLIENSTWYKRGWTYQERVLSTKKLYFSDNDVFFQCSSSVKYDHLMEAIHDQKGTTHEDLEEYADTPQRPPTDSSISRYIRVRT</sequence>
<dbReference type="InterPro" id="IPR010730">
    <property type="entry name" value="HET"/>
</dbReference>
<evidence type="ECO:0000313" key="3">
    <source>
        <dbReference type="Proteomes" id="UP001175001"/>
    </source>
</evidence>
<dbReference type="AlphaFoldDB" id="A0AA40CI42"/>
<proteinExistence type="predicted"/>
<feature type="domain" description="Heterokaryon incompatibility" evidence="1">
    <location>
        <begin position="79"/>
        <end position="232"/>
    </location>
</feature>
<comment type="caution">
    <text evidence="2">The sequence shown here is derived from an EMBL/GenBank/DDBJ whole genome shotgun (WGS) entry which is preliminary data.</text>
</comment>
<organism evidence="2 3">
    <name type="scientific">Lasiodiplodia hormozganensis</name>
    <dbReference type="NCBI Taxonomy" id="869390"/>
    <lineage>
        <taxon>Eukaryota</taxon>
        <taxon>Fungi</taxon>
        <taxon>Dikarya</taxon>
        <taxon>Ascomycota</taxon>
        <taxon>Pezizomycotina</taxon>
        <taxon>Dothideomycetes</taxon>
        <taxon>Dothideomycetes incertae sedis</taxon>
        <taxon>Botryosphaeriales</taxon>
        <taxon>Botryosphaeriaceae</taxon>
        <taxon>Lasiodiplodia</taxon>
    </lineage>
</organism>
<dbReference type="PANTHER" id="PTHR33112">
    <property type="entry name" value="DOMAIN PROTEIN, PUTATIVE-RELATED"/>
    <property type="match status" value="1"/>
</dbReference>